<reference evidence="4" key="1">
    <citation type="submission" date="2014-01" db="EMBL/GenBank/DDBJ databases">
        <authorList>
            <person name="Aslett M."/>
        </authorList>
    </citation>
    <scope>NUCLEOTIDE SEQUENCE</scope>
    <source>
        <strain evidence="4">CDC</strain>
    </source>
</reference>
<evidence type="ECO:0000256" key="3">
    <source>
        <dbReference type="SAM" id="Phobius"/>
    </source>
</evidence>
<keyword evidence="3" id="KW-0472">Membrane</keyword>
<feature type="compositionally biased region" description="Basic and acidic residues" evidence="2">
    <location>
        <begin position="29"/>
        <end position="56"/>
    </location>
</feature>
<feature type="transmembrane region" description="Helical" evidence="3">
    <location>
        <begin position="1325"/>
        <end position="1343"/>
    </location>
</feature>
<name>A0A060RW36_PLARE</name>
<protein>
    <submittedName>
        <fullName evidence="4">Uncharacterized protein</fullName>
    </submittedName>
</protein>
<organism evidence="4 5">
    <name type="scientific">Plasmodium reichenowi</name>
    <dbReference type="NCBI Taxonomy" id="5854"/>
    <lineage>
        <taxon>Eukaryota</taxon>
        <taxon>Sar</taxon>
        <taxon>Alveolata</taxon>
        <taxon>Apicomplexa</taxon>
        <taxon>Aconoidasida</taxon>
        <taxon>Haemosporida</taxon>
        <taxon>Plasmodiidae</taxon>
        <taxon>Plasmodium</taxon>
        <taxon>Plasmodium (Laverania)</taxon>
    </lineage>
</organism>
<accession>A0A060RW36</accession>
<reference evidence="4" key="2">
    <citation type="submission" date="2014-05" db="EMBL/GenBank/DDBJ databases">
        <title>The genome sequences of chimpanzee malaria parasites reveal the path to human adaptation.</title>
        <authorList>
            <person name="Otto T.D."/>
            <person name="Rayner J.C."/>
            <person name="Boehme U."/>
            <person name="Pain A."/>
            <person name="Spottiswoode N."/>
            <person name="Sanders M."/>
            <person name="Quail M."/>
            <person name="Ollomo B."/>
            <person name="Renaud F."/>
            <person name="Thomas A.W."/>
            <person name="Prugnolle F."/>
            <person name="Conway D.J."/>
            <person name="Newbold C."/>
            <person name="Berriman M."/>
        </authorList>
    </citation>
    <scope>NUCLEOTIDE SEQUENCE [LARGE SCALE GENOMIC DNA]</scope>
    <source>
        <strain evidence="4">CDC</strain>
    </source>
</reference>
<dbReference type="VEuPathDB" id="PlasmoDB:PRCDC_1222900"/>
<evidence type="ECO:0000256" key="1">
    <source>
        <dbReference type="SAM" id="Coils"/>
    </source>
</evidence>
<feature type="transmembrane region" description="Helical" evidence="3">
    <location>
        <begin position="1281"/>
        <end position="1304"/>
    </location>
</feature>
<evidence type="ECO:0000313" key="4">
    <source>
        <dbReference type="EMBL" id="CDO65512.1"/>
    </source>
</evidence>
<dbReference type="EMBL" id="HG810773">
    <property type="protein sequence ID" value="CDO65512.1"/>
    <property type="molecule type" value="Genomic_DNA"/>
</dbReference>
<feature type="region of interest" description="Disordered" evidence="2">
    <location>
        <begin position="1"/>
        <end position="56"/>
    </location>
</feature>
<feature type="region of interest" description="Disordered" evidence="2">
    <location>
        <begin position="576"/>
        <end position="609"/>
    </location>
</feature>
<dbReference type="Proteomes" id="UP000027581">
    <property type="component" value="Unassembled WGS sequence"/>
</dbReference>
<evidence type="ECO:0000256" key="2">
    <source>
        <dbReference type="SAM" id="MobiDB-lite"/>
    </source>
</evidence>
<dbReference type="VEuPathDB" id="PlasmoDB:PRG01_1226900"/>
<keyword evidence="3" id="KW-1133">Transmembrane helix</keyword>
<keyword evidence="1" id="KW-0175">Coiled coil</keyword>
<keyword evidence="3" id="KW-0812">Transmembrane</keyword>
<feature type="coiled-coil region" evidence="1">
    <location>
        <begin position="322"/>
        <end position="363"/>
    </location>
</feature>
<keyword evidence="5" id="KW-1185">Reference proteome</keyword>
<sequence>MEEIENAHYQNLQNFNDETSEDVNDTSDDINKNNDDNNKYDDNNVNMLDDKNKLESEEDKNNDNMMIFSSILRYQRYKTKKGNIYFDFKNTNLSLNEKDMLVQSSNFYHLFDIKSLLCPHIYLNVSSHININISDYKNYLKRILNNDIILDDKNENVKYSSCQEFIFEAVEQAEHLEVFTKVQIVKKLFLFLNQSVAEKMKNYIDNIPIINSNDYVLVQTNLKNDLLLGYVKGIKYNLFFEILNMKKCFHSFLNENIVIYEINEDKEGYFKTVDGKKYLKEQIVYEKKDLLKNLDFYLMYYCDYYFSSNSIIEWEKKNNNNMNCVNNNMNCVNNNINSVNNNISSVNNNINSVNNNINSVNNNSNNNISHKITHKFEDNDYNDMHLFFSFNICIKSVKNNLFLHIIYNDNNLKNGDEYLNETFPHYEELNLYNKQFDINKMDKNLFKSNTFFINNLYYHLKCKLLCVFKFINISDDDFLTDIHISQIKKRGHVNEKDSYMLYTFNIHTLSNEGMVYIFFCNLYISNMFKENNFEIRVHTYLHFQLNKQNSYKKLKLIKYSSKFLYSLCYKEKSDSKKKKKKNDHHVRDSDNNNKNNDSNNNDNNNNISNNNSNYCGSNNIIYGHDENFIFNRCDFNTLDQIKSGNYLIKDETINENFIFEVRNYKYTFILISSKCDIIIITLRKKKRKEEYNKKMSKYSSCCLNENVYMEGVEILNYCSSNNKNTNNIICNTIINKYNYEINNNIKNKNKSYILFEIVCFYENGEIQKYIYTCSLKNGNFEFFLNVKEDEKTKSINCKKCFFKPILFPFNEELLNKKKSSNDLVLYNIKLSHFKNLIYIYFQEKKIEGISLTINNECLIINYIKMVSKLLKKILQNLYNSDDIDIVYNFQHDTKNKCNNLSQNVNIPSDNTISNVIKKNEIDNNDIKYNLFTQREVKSSFFEFKYILFGFYDLFLMNQKNYTDLNEKKKEEYKKKNFINCFDSHSHYNFLNIIKEYINYDYIIDICSYNISNDTQKKKKIKLNFYYFLLIIQYFKNTYTQEKKRSFFYMVYNELLQRDKYLTHFYYTYHEIDRKTNMHLNHNDNNIDTKEATKNEEAELILKNVNFYDNYELINIRKYDLILFCFLFHMYNFCLKQNGLSNDEFNSHITYFLINKKMKKYKKKYRYIIKKKIDTNENNDNNINVCDSKNHKGTKNYDDTTNNILNKQNESLDNLKENMFLSKKNYDNQLSSYKNTKQNKTNINEKYNNNNIIMNYLTWKKCLYYIYKIKKYTRKIETHEGLYISSMLYINIYLCQIFYILLNILRMNNTNIYTNIHFDIRKNNLDYFYLLILLNFYSLFYILILDQKYILHEEENDTYISKNIDNKEQMENDKNIISLLSFFNNIYEQNKEGMLKNDQNKNNHNTNTDILYMSSSGMNISINTPFLEKYLILIYNIIKDKINIVKEDNYIMEKLFFKINCMICNKVCVTNIYNNYYICENNHIFNKCMLTFGCIYKNHIILPTIYLLHDINDKLFPINNEHILSYNLQYELDYIYFCSFCYNFITTQNSFYKKFFLFNQCPFCNHELNIL</sequence>
<feature type="compositionally biased region" description="Polar residues" evidence="2">
    <location>
        <begin position="8"/>
        <end position="17"/>
    </location>
</feature>
<evidence type="ECO:0000313" key="5">
    <source>
        <dbReference type="Proteomes" id="UP000027581"/>
    </source>
</evidence>
<feature type="compositionally biased region" description="Acidic residues" evidence="2">
    <location>
        <begin position="18"/>
        <end position="28"/>
    </location>
</feature>
<feature type="compositionally biased region" description="Low complexity" evidence="2">
    <location>
        <begin position="592"/>
        <end position="609"/>
    </location>
</feature>
<dbReference type="PhylomeDB" id="A0A060RW36"/>
<gene>
    <name evidence="4" type="ORF">PRCDC_1222900</name>
</gene>
<proteinExistence type="predicted"/>